<organism evidence="2 3">
    <name type="scientific">Caloramator proteoclasticus DSM 10124</name>
    <dbReference type="NCBI Taxonomy" id="1121262"/>
    <lineage>
        <taxon>Bacteria</taxon>
        <taxon>Bacillati</taxon>
        <taxon>Bacillota</taxon>
        <taxon>Clostridia</taxon>
        <taxon>Eubacteriales</taxon>
        <taxon>Clostridiaceae</taxon>
        <taxon>Caloramator</taxon>
    </lineage>
</organism>
<accession>A0A1M4VUB1</accession>
<proteinExistence type="predicted"/>
<evidence type="ECO:0000313" key="3">
    <source>
        <dbReference type="Proteomes" id="UP000184423"/>
    </source>
</evidence>
<sequence>MPIPLLFIGIAAATAATGIGAGVSGANKIKEANEIVEDATYRYERAKEKMEEEQNNCTNKLEKLGKVKMDIWTKDLKRFIMLYEKIHNKPKFNGELHNEFISLTPEELKEFKDINLGAIDILAGVTGSIGAGALAGIGAWGGAMLLGTASTGTALSALSGAAATNATLAFFGGGSLAAGGLGIAGGTAVLGGLVAGPALAVGGLLLNSKGTQSLEKAYEVRREANKAIEKMETAENILRETAKTVQFFTIEIKKIRNIFLEDIEKLEIIVNEKYCDYQLFDENERNILYRTILSIKTLKELTQIQILKQSKNYEIKLNELAKSNFKEQLAEYKIEMEKIA</sequence>
<feature type="coiled-coil region" evidence="1">
    <location>
        <begin position="29"/>
        <end position="67"/>
    </location>
</feature>
<keyword evidence="3" id="KW-1185">Reference proteome</keyword>
<dbReference type="AlphaFoldDB" id="A0A1M4VUB1"/>
<evidence type="ECO:0000256" key="1">
    <source>
        <dbReference type="SAM" id="Coils"/>
    </source>
</evidence>
<feature type="coiled-coil region" evidence="1">
    <location>
        <begin position="214"/>
        <end position="244"/>
    </location>
</feature>
<name>A0A1M4VUB1_9CLOT</name>
<dbReference type="Proteomes" id="UP000184423">
    <property type="component" value="Unassembled WGS sequence"/>
</dbReference>
<reference evidence="3" key="1">
    <citation type="submission" date="2016-11" db="EMBL/GenBank/DDBJ databases">
        <authorList>
            <person name="Varghese N."/>
            <person name="Submissions S."/>
        </authorList>
    </citation>
    <scope>NUCLEOTIDE SEQUENCE [LARGE SCALE GENOMIC DNA]</scope>
    <source>
        <strain evidence="3">DSM 10124</strain>
    </source>
</reference>
<dbReference type="EMBL" id="FQVG01000013">
    <property type="protein sequence ID" value="SHE72661.1"/>
    <property type="molecule type" value="Genomic_DNA"/>
</dbReference>
<dbReference type="RefSeq" id="WP_051350661.1">
    <property type="nucleotide sequence ID" value="NZ_FQVG01000013.1"/>
</dbReference>
<gene>
    <name evidence="2" type="ORF">SAMN02746091_00996</name>
</gene>
<keyword evidence="1" id="KW-0175">Coiled coil</keyword>
<evidence type="ECO:0000313" key="2">
    <source>
        <dbReference type="EMBL" id="SHE72661.1"/>
    </source>
</evidence>
<protein>
    <submittedName>
        <fullName evidence="2">Uncharacterized protein</fullName>
    </submittedName>
</protein>